<dbReference type="AlphaFoldDB" id="A0A7Y0E0S5"/>
<gene>
    <name evidence="13" type="ORF">HH303_11650</name>
</gene>
<evidence type="ECO:0000313" key="14">
    <source>
        <dbReference type="Proteomes" id="UP000539372"/>
    </source>
</evidence>
<keyword evidence="6" id="KW-0560">Oxidoreductase</keyword>
<dbReference type="PROSITE" id="PS00331">
    <property type="entry name" value="MALIC_ENZYMES"/>
    <property type="match status" value="1"/>
</dbReference>
<feature type="binding site" evidence="10">
    <location>
        <position position="169"/>
    </location>
    <ligand>
        <name>a divalent metal cation</name>
        <dbReference type="ChEBI" id="CHEBI:60240"/>
    </ligand>
</feature>
<dbReference type="FunFam" id="3.40.50.720:FF:000095">
    <property type="entry name" value="NADP-dependent malic enzyme"/>
    <property type="match status" value="1"/>
</dbReference>
<name>A0A7Y0E0S5_9PROT</name>
<dbReference type="GO" id="GO:0004470">
    <property type="term" value="F:malic enzyme activity"/>
    <property type="evidence" value="ECO:0007669"/>
    <property type="project" value="InterPro"/>
</dbReference>
<evidence type="ECO:0000259" key="11">
    <source>
        <dbReference type="SMART" id="SM00919"/>
    </source>
</evidence>
<keyword evidence="10" id="KW-0521">NADP</keyword>
<dbReference type="EMBL" id="JABBNT010000003">
    <property type="protein sequence ID" value="NMM45137.1"/>
    <property type="molecule type" value="Genomic_DNA"/>
</dbReference>
<dbReference type="CDD" id="cd05311">
    <property type="entry name" value="NAD_bind_2_malic_enz"/>
    <property type="match status" value="1"/>
</dbReference>
<comment type="similarity">
    <text evidence="3">In the N-terminal section; belongs to the malic enzymes family.</text>
</comment>
<sequence length="759" mass="81917">MSDKKTADKRISDEEALQFHASGRPGKIELTPTKPLTTQRDLSLAYSPGVAVPCLRIAEDPSTAYDYTAKGNMVAVISNGTAVLGLGNIGALASKPVMEGKAVLFKRFADVDSIDLEVETEDVDEFVNCVRFLGASFGGINLEDIKAPECFIIEQRLREIMDIPVFHDDQHGTAIIAAAGLINALHLTGRKVEDTKLVVNGAGAAAIACTELVKAMGIPHQNVTLCDSKGVIYQGRQEGMNQWKSAHAVKTDARSLADALEGADAFFGLSVKGAVTAAMVDKMADRPIIFAMANPDPEITPDEVKSVREDAIVATGRSDYPNQVNNVLGFPYIFRGALDVRASTINDDMKLAAAHAIAALAREDVPDEVASAYGGQALQYGPDYIIPVPFDPRLVVAVPAAVAEAAMTSGVARRPIMDMENYSRELRARLDPTANMLHLIIEQVRQNPRRVCFAEGEDPSVIRAAALFRSSGYGMPVLVGREDRIRETAKELGLDPNLDFEIHNARMSSNNEIYTDLLYQKMQRKGLVYRDCQRLVNQDRNIFAACMLEHGEVDAVVTGVTRAFNVAYEGLSRVIDVKEGSIAMGVSIMVVRGRTIFIADTSVNELPNGDTLAEIAKNAAAYARRLGHEPRVAMLYASNFGNPDTPGGQRVRDAVTRLEAMDVDFEFDGDLSPTVALDYDLMQRAYPFCRLSGAANVLVMPGINSAHIATRMLQKLGGGTSIGPLLMGHTRPVQIARMGSSVSDLLTLAALAAHDAISA</sequence>
<dbReference type="Gene3D" id="3.40.50.720">
    <property type="entry name" value="NAD(P)-binding Rossmann-like Domain"/>
    <property type="match status" value="1"/>
</dbReference>
<dbReference type="InterPro" id="IPR012301">
    <property type="entry name" value="Malic_N_dom"/>
</dbReference>
<dbReference type="PANTHER" id="PTHR43237">
    <property type="entry name" value="NADP-DEPENDENT MALIC ENZYME"/>
    <property type="match status" value="1"/>
</dbReference>
<dbReference type="Gene3D" id="3.40.50.10950">
    <property type="match status" value="1"/>
</dbReference>
<evidence type="ECO:0000259" key="12">
    <source>
        <dbReference type="SMART" id="SM01274"/>
    </source>
</evidence>
<evidence type="ECO:0000256" key="9">
    <source>
        <dbReference type="PIRSR" id="PIRSR036684-2"/>
    </source>
</evidence>
<evidence type="ECO:0000313" key="13">
    <source>
        <dbReference type="EMBL" id="NMM45137.1"/>
    </source>
</evidence>
<dbReference type="Gene3D" id="3.40.50.10380">
    <property type="entry name" value="Malic enzyme, N-terminal domain"/>
    <property type="match status" value="1"/>
</dbReference>
<keyword evidence="5 9" id="KW-0479">Metal-binding</keyword>
<evidence type="ECO:0000256" key="2">
    <source>
        <dbReference type="ARBA" id="ARBA00001946"/>
    </source>
</evidence>
<dbReference type="GO" id="GO:0046872">
    <property type="term" value="F:metal ion binding"/>
    <property type="evidence" value="ECO:0007669"/>
    <property type="project" value="UniProtKB-KW"/>
</dbReference>
<dbReference type="InterPro" id="IPR042112">
    <property type="entry name" value="P_AcTrfase_dom2"/>
</dbReference>
<dbReference type="SUPFAM" id="SSF53659">
    <property type="entry name" value="Isocitrate/Isopropylmalate dehydrogenase-like"/>
    <property type="match status" value="1"/>
</dbReference>
<dbReference type="GO" id="GO:0016616">
    <property type="term" value="F:oxidoreductase activity, acting on the CH-OH group of donors, NAD or NADP as acceptor"/>
    <property type="evidence" value="ECO:0007669"/>
    <property type="project" value="InterPro"/>
</dbReference>
<dbReference type="InterPro" id="IPR045213">
    <property type="entry name" value="Malic_NAD-bd_bact_type"/>
</dbReference>
<dbReference type="InterPro" id="IPR036291">
    <property type="entry name" value="NAD(P)-bd_dom_sf"/>
</dbReference>
<feature type="active site" description="Proton acceptor" evidence="8">
    <location>
        <position position="101"/>
    </location>
</feature>
<dbReference type="SMART" id="SM01274">
    <property type="entry name" value="malic"/>
    <property type="match status" value="1"/>
</dbReference>
<dbReference type="GO" id="GO:0016746">
    <property type="term" value="F:acyltransferase activity"/>
    <property type="evidence" value="ECO:0007669"/>
    <property type="project" value="InterPro"/>
</dbReference>
<feature type="binding site" evidence="10">
    <location>
        <begin position="83"/>
        <end position="90"/>
    </location>
    <ligand>
        <name>NADP(+)</name>
        <dbReference type="ChEBI" id="CHEBI:58349"/>
    </ligand>
</feature>
<reference evidence="13 14" key="1">
    <citation type="submission" date="2020-04" db="EMBL/GenBank/DDBJ databases">
        <title>Rhodospirillaceae bacterium KN72 isolated from deep sea.</title>
        <authorList>
            <person name="Zhang D.-C."/>
        </authorList>
    </citation>
    <scope>NUCLEOTIDE SEQUENCE [LARGE SCALE GENOMIC DNA]</scope>
    <source>
        <strain evidence="13 14">KN72</strain>
    </source>
</reference>
<proteinExistence type="inferred from homology"/>
<feature type="binding site" evidence="9">
    <location>
        <position position="144"/>
    </location>
    <ligand>
        <name>a divalent metal cation</name>
        <dbReference type="ChEBI" id="CHEBI:60240"/>
    </ligand>
</feature>
<evidence type="ECO:0000256" key="4">
    <source>
        <dbReference type="ARBA" id="ARBA00008756"/>
    </source>
</evidence>
<evidence type="ECO:0000256" key="7">
    <source>
        <dbReference type="ARBA" id="ARBA00023268"/>
    </source>
</evidence>
<dbReference type="InterPro" id="IPR037062">
    <property type="entry name" value="Malic_N_dom_sf"/>
</dbReference>
<evidence type="ECO:0000256" key="5">
    <source>
        <dbReference type="ARBA" id="ARBA00022723"/>
    </source>
</evidence>
<evidence type="ECO:0000256" key="6">
    <source>
        <dbReference type="ARBA" id="ARBA00023002"/>
    </source>
</evidence>
<dbReference type="Pfam" id="PF03949">
    <property type="entry name" value="Malic_M"/>
    <property type="match status" value="1"/>
</dbReference>
<dbReference type="PIRSF" id="PIRSF036684">
    <property type="entry name" value="ME_PTA"/>
    <property type="match status" value="1"/>
</dbReference>
<comment type="caution">
    <text evidence="13">The sequence shown here is derived from an EMBL/GenBank/DDBJ whole genome shotgun (WGS) entry which is preliminary data.</text>
</comment>
<evidence type="ECO:0000256" key="10">
    <source>
        <dbReference type="PIRSR" id="PIRSR036684-3"/>
    </source>
</evidence>
<dbReference type="SUPFAM" id="SSF53223">
    <property type="entry name" value="Aminoacid dehydrogenase-like, N-terminal domain"/>
    <property type="match status" value="1"/>
</dbReference>
<feature type="binding site" evidence="9">
    <location>
        <position position="143"/>
    </location>
    <ligand>
        <name>a divalent metal cation</name>
        <dbReference type="ChEBI" id="CHEBI:60240"/>
    </ligand>
</feature>
<evidence type="ECO:0000256" key="1">
    <source>
        <dbReference type="ARBA" id="ARBA00001936"/>
    </source>
</evidence>
<keyword evidence="7" id="KW-0511">Multifunctional enzyme</keyword>
<dbReference type="Pfam" id="PF00390">
    <property type="entry name" value="malic"/>
    <property type="match status" value="1"/>
</dbReference>
<dbReference type="Pfam" id="PF01515">
    <property type="entry name" value="PTA_PTB"/>
    <property type="match status" value="1"/>
</dbReference>
<dbReference type="SUPFAM" id="SSF51735">
    <property type="entry name" value="NAD(P)-binding Rossmann-fold domains"/>
    <property type="match status" value="1"/>
</dbReference>
<dbReference type="Gene3D" id="3.40.50.10750">
    <property type="entry name" value="Isocitrate/Isopropylmalate dehydrogenase-like"/>
    <property type="match status" value="1"/>
</dbReference>
<protein>
    <submittedName>
        <fullName evidence="13">NADP-dependent malic enzyme</fullName>
    </submittedName>
</protein>
<feature type="domain" description="Malic enzyme N-terminal" evidence="12">
    <location>
        <begin position="25"/>
        <end position="158"/>
    </location>
</feature>
<keyword evidence="14" id="KW-1185">Reference proteome</keyword>
<dbReference type="InterPro" id="IPR015884">
    <property type="entry name" value="Malic_enzyme_CS"/>
</dbReference>
<organism evidence="13 14">
    <name type="scientific">Pacificispira spongiicola</name>
    <dbReference type="NCBI Taxonomy" id="2729598"/>
    <lineage>
        <taxon>Bacteria</taxon>
        <taxon>Pseudomonadati</taxon>
        <taxon>Pseudomonadota</taxon>
        <taxon>Alphaproteobacteria</taxon>
        <taxon>Rhodospirillales</taxon>
        <taxon>Rhodospirillaceae</taxon>
        <taxon>Pacificispira</taxon>
    </lineage>
</organism>
<accession>A0A7Y0E0S5</accession>
<dbReference type="InterPro" id="IPR046346">
    <property type="entry name" value="Aminoacid_DH-like_N_sf"/>
</dbReference>
<dbReference type="PANTHER" id="PTHR43237:SF4">
    <property type="entry name" value="NADP-DEPENDENT MALIC ENZYME"/>
    <property type="match status" value="1"/>
</dbReference>
<dbReference type="RefSeq" id="WP_169625502.1">
    <property type="nucleotide sequence ID" value="NZ_JABBNT010000003.1"/>
</dbReference>
<dbReference type="GO" id="GO:0051287">
    <property type="term" value="F:NAD binding"/>
    <property type="evidence" value="ECO:0007669"/>
    <property type="project" value="InterPro"/>
</dbReference>
<dbReference type="InterPro" id="IPR051674">
    <property type="entry name" value="Malate_Decarboxylase"/>
</dbReference>
<dbReference type="Proteomes" id="UP000539372">
    <property type="component" value="Unassembled WGS sequence"/>
</dbReference>
<dbReference type="GO" id="GO:0006108">
    <property type="term" value="P:malate metabolic process"/>
    <property type="evidence" value="ECO:0007669"/>
    <property type="project" value="InterPro"/>
</dbReference>
<comment type="cofactor">
    <cofactor evidence="2">
        <name>Mg(2+)</name>
        <dbReference type="ChEBI" id="CHEBI:18420"/>
    </cofactor>
</comment>
<feature type="domain" description="Malic enzyme NAD-binding" evidence="11">
    <location>
        <begin position="170"/>
        <end position="407"/>
    </location>
</feature>
<dbReference type="InterPro" id="IPR042113">
    <property type="entry name" value="P_AcTrfase_dom1"/>
</dbReference>
<dbReference type="FunFam" id="3.40.50.10380:FF:000003">
    <property type="entry name" value="NADP-dependent malic enzyme"/>
    <property type="match status" value="1"/>
</dbReference>
<dbReference type="InterPro" id="IPR012302">
    <property type="entry name" value="Malic_NAD-bd"/>
</dbReference>
<comment type="similarity">
    <text evidence="4">In the C-terminal section; belongs to the phosphate acetyltransferase and butyryltransferase family.</text>
</comment>
<feature type="binding site" evidence="10">
    <location>
        <position position="294"/>
    </location>
    <ligand>
        <name>a divalent metal cation</name>
        <dbReference type="ChEBI" id="CHEBI:60240"/>
    </ligand>
</feature>
<dbReference type="InterPro" id="IPR012188">
    <property type="entry name" value="ME_PTA"/>
</dbReference>
<dbReference type="SMART" id="SM00919">
    <property type="entry name" value="Malic_M"/>
    <property type="match status" value="1"/>
</dbReference>
<dbReference type="InterPro" id="IPR002505">
    <property type="entry name" value="PTA_PTB"/>
</dbReference>
<evidence type="ECO:0000256" key="8">
    <source>
        <dbReference type="PIRSR" id="PIRSR036684-1"/>
    </source>
</evidence>
<evidence type="ECO:0000256" key="3">
    <source>
        <dbReference type="ARBA" id="ARBA00007686"/>
    </source>
</evidence>
<comment type="cofactor">
    <cofactor evidence="1">
        <name>Mn(2+)</name>
        <dbReference type="ChEBI" id="CHEBI:29035"/>
    </cofactor>
</comment>